<dbReference type="OrthoDB" id="3238883at2"/>
<evidence type="ECO:0000313" key="3">
    <source>
        <dbReference type="Proteomes" id="UP000295601"/>
    </source>
</evidence>
<dbReference type="Pfam" id="PF01471">
    <property type="entry name" value="PG_binding_1"/>
    <property type="match status" value="1"/>
</dbReference>
<sequence>MSSHATRIALGASAALAAVALGVVTGVLIFQDGRPTQLEQSPELSAVPVLERAYDDAHAVEVQPSFSPARELSSATSGKVTGASCGTNTVFVSGQSNFEVDGTAIVNLAMNIPMWRDLDQGDAGSDVQALQETLSELGYNAEGNGVVGPLTTQAVQDLMHQQGNIDFEGSSIPMSGFLWIPEQSVTTSGCSLTVGRQVSANDVVAVVPGQLTAVHVVNPPESVDKQERQLVIENIVAPLGEDGSINDPDALQKLGSLNSISQLRDSRKDEVTGQEATTAKGTIRLATAETVSVVPPGAVFGAEAESACVSAGETIFPITIVGSELGQTFVRFKGDPPVEVNPNPAKGLKCESN</sequence>
<dbReference type="Proteomes" id="UP000295601">
    <property type="component" value="Unassembled WGS sequence"/>
</dbReference>
<feature type="domain" description="Peptidoglycan binding-like" evidence="1">
    <location>
        <begin position="124"/>
        <end position="157"/>
    </location>
</feature>
<dbReference type="SUPFAM" id="SSF47090">
    <property type="entry name" value="PGBD-like"/>
    <property type="match status" value="1"/>
</dbReference>
<accession>A0A4R6RZ15</accession>
<proteinExistence type="predicted"/>
<dbReference type="Gene3D" id="1.10.101.10">
    <property type="entry name" value="PGBD-like superfamily/PGBD"/>
    <property type="match status" value="1"/>
</dbReference>
<protein>
    <submittedName>
        <fullName evidence="2">Putative peptidoglycan binding protein</fullName>
    </submittedName>
</protein>
<reference evidence="2 3" key="1">
    <citation type="submission" date="2019-03" db="EMBL/GenBank/DDBJ databases">
        <title>Genomic analyses of the natural microbiome of Caenorhabditis elegans.</title>
        <authorList>
            <person name="Samuel B."/>
        </authorList>
    </citation>
    <scope>NUCLEOTIDE SEQUENCE [LARGE SCALE GENOMIC DNA]</scope>
    <source>
        <strain evidence="2 3">JUb18</strain>
    </source>
</reference>
<dbReference type="InterPro" id="IPR036365">
    <property type="entry name" value="PGBD-like_sf"/>
</dbReference>
<keyword evidence="3" id="KW-1185">Reference proteome</keyword>
<evidence type="ECO:0000313" key="2">
    <source>
        <dbReference type="EMBL" id="TDP92412.1"/>
    </source>
</evidence>
<dbReference type="InterPro" id="IPR002477">
    <property type="entry name" value="Peptidoglycan-bd-like"/>
</dbReference>
<name>A0A4R6RZ15_9MICO</name>
<comment type="caution">
    <text evidence="2">The sequence shown here is derived from an EMBL/GenBank/DDBJ whole genome shotgun (WGS) entry which is preliminary data.</text>
</comment>
<dbReference type="InterPro" id="IPR036366">
    <property type="entry name" value="PGBDSf"/>
</dbReference>
<dbReference type="RefSeq" id="WP_133616638.1">
    <property type="nucleotide sequence ID" value="NZ_SNYA01000004.1"/>
</dbReference>
<dbReference type="AlphaFoldDB" id="A0A4R6RZ15"/>
<evidence type="ECO:0000259" key="1">
    <source>
        <dbReference type="Pfam" id="PF01471"/>
    </source>
</evidence>
<organism evidence="2 3">
    <name type="scientific">Leucobacter luti</name>
    <dbReference type="NCBI Taxonomy" id="340320"/>
    <lineage>
        <taxon>Bacteria</taxon>
        <taxon>Bacillati</taxon>
        <taxon>Actinomycetota</taxon>
        <taxon>Actinomycetes</taxon>
        <taxon>Micrococcales</taxon>
        <taxon>Microbacteriaceae</taxon>
        <taxon>Leucobacter</taxon>
    </lineage>
</organism>
<gene>
    <name evidence="2" type="ORF">EDF62_1619</name>
</gene>
<dbReference type="EMBL" id="SNYA01000004">
    <property type="protein sequence ID" value="TDP92412.1"/>
    <property type="molecule type" value="Genomic_DNA"/>
</dbReference>